<sequence length="111" mass="11401">MANVTVQPNDARRNSNGLNATDGGTAVSSSDTYFIPNNGRVVLLVTSTPGCTVTVQTPNSVDGLAVTDLTASVGATKQHVIGPFPTTVYNQADGTIQVTFSAAATLYAVRV</sequence>
<dbReference type="RefSeq" id="WP_054534020.1">
    <property type="nucleotide sequence ID" value="NZ_LGKP01000014.1"/>
</dbReference>
<dbReference type="STRING" id="70996.SE18_08530"/>
<evidence type="ECO:0000256" key="1">
    <source>
        <dbReference type="SAM" id="MobiDB-lite"/>
    </source>
</evidence>
<dbReference type="OrthoDB" id="3537741at2"/>
<evidence type="ECO:0008006" key="4">
    <source>
        <dbReference type="Google" id="ProtNLM"/>
    </source>
</evidence>
<proteinExistence type="predicted"/>
<accession>A0A0P6YDC2</accession>
<dbReference type="AlphaFoldDB" id="A0A0P6YDC2"/>
<name>A0A0P6YDC2_9CHLR</name>
<gene>
    <name evidence="2" type="ORF">SE18_08530</name>
</gene>
<dbReference type="EMBL" id="LGKP01000014">
    <property type="protein sequence ID" value="KPL89991.1"/>
    <property type="molecule type" value="Genomic_DNA"/>
</dbReference>
<evidence type="ECO:0000313" key="2">
    <source>
        <dbReference type="EMBL" id="KPL89991.1"/>
    </source>
</evidence>
<organism evidence="2 3">
    <name type="scientific">Herpetosiphon geysericola</name>
    <dbReference type="NCBI Taxonomy" id="70996"/>
    <lineage>
        <taxon>Bacteria</taxon>
        <taxon>Bacillati</taxon>
        <taxon>Chloroflexota</taxon>
        <taxon>Chloroflexia</taxon>
        <taxon>Herpetosiphonales</taxon>
        <taxon>Herpetosiphonaceae</taxon>
        <taxon>Herpetosiphon</taxon>
    </lineage>
</organism>
<feature type="region of interest" description="Disordered" evidence="1">
    <location>
        <begin position="1"/>
        <end position="24"/>
    </location>
</feature>
<protein>
    <recommendedName>
        <fullName evidence="4">Alpha-L-arabinofuranosidase C-terminal domain-containing protein</fullName>
    </recommendedName>
</protein>
<reference evidence="2 3" key="1">
    <citation type="submission" date="2015-07" db="EMBL/GenBank/DDBJ databases">
        <title>Whole genome sequence of Herpetosiphon geysericola DSM 7119.</title>
        <authorList>
            <person name="Hemp J."/>
            <person name="Ward L.M."/>
            <person name="Pace L.A."/>
            <person name="Fischer W.W."/>
        </authorList>
    </citation>
    <scope>NUCLEOTIDE SEQUENCE [LARGE SCALE GENOMIC DNA]</scope>
    <source>
        <strain evidence="2 3">DSM 7119</strain>
    </source>
</reference>
<dbReference type="Proteomes" id="UP000050277">
    <property type="component" value="Unassembled WGS sequence"/>
</dbReference>
<comment type="caution">
    <text evidence="2">The sequence shown here is derived from an EMBL/GenBank/DDBJ whole genome shotgun (WGS) entry which is preliminary data.</text>
</comment>
<keyword evidence="3" id="KW-1185">Reference proteome</keyword>
<evidence type="ECO:0000313" key="3">
    <source>
        <dbReference type="Proteomes" id="UP000050277"/>
    </source>
</evidence>
<feature type="compositionally biased region" description="Polar residues" evidence="1">
    <location>
        <begin position="1"/>
        <end position="19"/>
    </location>
</feature>